<protein>
    <submittedName>
        <fullName evidence="1">Isoprenoid synthase domain-containing protein</fullName>
    </submittedName>
</protein>
<reference evidence="1" key="1">
    <citation type="journal article" date="2023" name="Mol. Phylogenet. Evol.">
        <title>Genome-scale phylogeny and comparative genomics of the fungal order Sordariales.</title>
        <authorList>
            <person name="Hensen N."/>
            <person name="Bonometti L."/>
            <person name="Westerberg I."/>
            <person name="Brannstrom I.O."/>
            <person name="Guillou S."/>
            <person name="Cros-Aarteil S."/>
            <person name="Calhoun S."/>
            <person name="Haridas S."/>
            <person name="Kuo A."/>
            <person name="Mondo S."/>
            <person name="Pangilinan J."/>
            <person name="Riley R."/>
            <person name="LaButti K."/>
            <person name="Andreopoulos B."/>
            <person name="Lipzen A."/>
            <person name="Chen C."/>
            <person name="Yan M."/>
            <person name="Daum C."/>
            <person name="Ng V."/>
            <person name="Clum A."/>
            <person name="Steindorff A."/>
            <person name="Ohm R.A."/>
            <person name="Martin F."/>
            <person name="Silar P."/>
            <person name="Natvig D.O."/>
            <person name="Lalanne C."/>
            <person name="Gautier V."/>
            <person name="Ament-Velasquez S.L."/>
            <person name="Kruys A."/>
            <person name="Hutchinson M.I."/>
            <person name="Powell A.J."/>
            <person name="Barry K."/>
            <person name="Miller A.N."/>
            <person name="Grigoriev I.V."/>
            <person name="Debuchy R."/>
            <person name="Gladieux P."/>
            <person name="Hiltunen Thoren M."/>
            <person name="Johannesson H."/>
        </authorList>
    </citation>
    <scope>NUCLEOTIDE SEQUENCE</scope>
    <source>
        <strain evidence="1">CBS 990.96</strain>
    </source>
</reference>
<dbReference type="InterPro" id="IPR008949">
    <property type="entry name" value="Isoprenoid_synthase_dom_sf"/>
</dbReference>
<comment type="caution">
    <text evidence="1">The sequence shown here is derived from an EMBL/GenBank/DDBJ whole genome shotgun (WGS) entry which is preliminary data.</text>
</comment>
<dbReference type="Proteomes" id="UP001301958">
    <property type="component" value="Unassembled WGS sequence"/>
</dbReference>
<keyword evidence="2" id="KW-1185">Reference proteome</keyword>
<reference evidence="1" key="2">
    <citation type="submission" date="2023-05" db="EMBL/GenBank/DDBJ databases">
        <authorList>
            <consortium name="Lawrence Berkeley National Laboratory"/>
            <person name="Steindorff A."/>
            <person name="Hensen N."/>
            <person name="Bonometti L."/>
            <person name="Westerberg I."/>
            <person name="Brannstrom I.O."/>
            <person name="Guillou S."/>
            <person name="Cros-Aarteil S."/>
            <person name="Calhoun S."/>
            <person name="Haridas S."/>
            <person name="Kuo A."/>
            <person name="Mondo S."/>
            <person name="Pangilinan J."/>
            <person name="Riley R."/>
            <person name="Labutti K."/>
            <person name="Andreopoulos B."/>
            <person name="Lipzen A."/>
            <person name="Chen C."/>
            <person name="Yanf M."/>
            <person name="Daum C."/>
            <person name="Ng V."/>
            <person name="Clum A."/>
            <person name="Ohm R."/>
            <person name="Martin F."/>
            <person name="Silar P."/>
            <person name="Natvig D."/>
            <person name="Lalanne C."/>
            <person name="Gautier V."/>
            <person name="Ament-Velasquez S.L."/>
            <person name="Kruys A."/>
            <person name="Hutchinson M.I."/>
            <person name="Powell A.J."/>
            <person name="Barry K."/>
            <person name="Miller A.N."/>
            <person name="Grigoriev I.V."/>
            <person name="Debuchy R."/>
            <person name="Gladieux P."/>
            <person name="Thoren M.H."/>
            <person name="Johannesson H."/>
        </authorList>
    </citation>
    <scope>NUCLEOTIDE SEQUENCE</scope>
    <source>
        <strain evidence="1">CBS 990.96</strain>
    </source>
</reference>
<dbReference type="EMBL" id="MU865645">
    <property type="protein sequence ID" value="KAK4220764.1"/>
    <property type="molecule type" value="Genomic_DNA"/>
</dbReference>
<dbReference type="SUPFAM" id="SSF48576">
    <property type="entry name" value="Terpenoid synthases"/>
    <property type="match status" value="1"/>
</dbReference>
<dbReference type="AlphaFoldDB" id="A0AAN7BEF8"/>
<organism evidence="1 2">
    <name type="scientific">Podospora fimiseda</name>
    <dbReference type="NCBI Taxonomy" id="252190"/>
    <lineage>
        <taxon>Eukaryota</taxon>
        <taxon>Fungi</taxon>
        <taxon>Dikarya</taxon>
        <taxon>Ascomycota</taxon>
        <taxon>Pezizomycotina</taxon>
        <taxon>Sordariomycetes</taxon>
        <taxon>Sordariomycetidae</taxon>
        <taxon>Sordariales</taxon>
        <taxon>Podosporaceae</taxon>
        <taxon>Podospora</taxon>
    </lineage>
</organism>
<accession>A0AAN7BEF8</accession>
<dbReference type="Gene3D" id="1.10.600.10">
    <property type="entry name" value="Farnesyl Diphosphate Synthase"/>
    <property type="match status" value="1"/>
</dbReference>
<sequence length="365" mass="41780">MAPRRYSSILDPSDYGEGDTHGLVDGIQLRIGNKDHRADLGSISAIRDWRKHVDPNVGLYGGGLHARMHLVHIGVPDCIPERLFIVAYATEFAFLNDDFFDNAEQGKALESRDGAIVGLTVPDAMMSPDKQSERAKGIQKLQSWLISEMMAIDPERAMLTVKLWTDYLKEGTCSRVEYCNVTDYLQYRLDDVGGKFWEAMIKFGTGITIPDHEKQISDDISRNAWIAMALINDLYSWDKELRLANELKLTYMFNVIWIIMQEQGVDLEIAKQVCISMIQENIQRFQLGLKELEEKGKSSTDLFLFMEAVKNTVWAGAVWSMASPRYNSWAKFNKQQLEWLTNGIPDHLQRNLRRVPLEISEVQRK</sequence>
<proteinExistence type="predicted"/>
<name>A0AAN7BEF8_9PEZI</name>
<evidence type="ECO:0000313" key="2">
    <source>
        <dbReference type="Proteomes" id="UP001301958"/>
    </source>
</evidence>
<evidence type="ECO:0000313" key="1">
    <source>
        <dbReference type="EMBL" id="KAK4220764.1"/>
    </source>
</evidence>
<gene>
    <name evidence="1" type="ORF">QBC38DRAFT_550472</name>
</gene>
<dbReference type="Pfam" id="PF19086">
    <property type="entry name" value="Terpene_syn_C_2"/>
    <property type="match status" value="1"/>
</dbReference>